<proteinExistence type="predicted"/>
<name>A0A411DQD3_CHRID</name>
<reference evidence="2" key="1">
    <citation type="submission" date="2019-01" db="EMBL/GenBank/DDBJ databases">
        <title>Whole Genome Sequencing for Putative Detection of Antimicrobial Resistance and Potential Virulence Factors in Chryseobacterium indologenes isolated from Nile Tilapia in Tanzania.</title>
        <authorList>
            <person name="Mwega E."/>
            <person name="Mutoloki S."/>
            <person name="Mugimba K."/>
            <person name="Colquhoun D."/>
            <person name="Mdegela R."/>
            <person name="Evensen O."/>
            <person name="Wasteson Y."/>
        </authorList>
    </citation>
    <scope>NUCLEOTIDE SEQUENCE [LARGE SCALE GENOMIC DNA]</scope>
    <source>
        <strain evidence="2">StR 01</strain>
    </source>
</reference>
<sequence>MGQINYYPASIIYYLLSIIYYLLSIIYYLLSIIYYLLLIAHYLWICCVCVCVCVWIGSCWCRYKTKKILYRYDKGFFKNKIKTGGGLLSRVSSTIGAGGLNFCVRNPWCSINFNNCSATFL</sequence>
<gene>
    <name evidence="2" type="ORF">EU348_15965</name>
</gene>
<accession>A0A411DQD3</accession>
<keyword evidence="1" id="KW-0812">Transmembrane</keyword>
<evidence type="ECO:0000256" key="1">
    <source>
        <dbReference type="SAM" id="Phobius"/>
    </source>
</evidence>
<dbReference type="EMBL" id="CP035532">
    <property type="protein sequence ID" value="QBA22596.1"/>
    <property type="molecule type" value="Genomic_DNA"/>
</dbReference>
<dbReference type="AlphaFoldDB" id="A0A411DQD3"/>
<keyword evidence="1" id="KW-1133">Transmembrane helix</keyword>
<organism evidence="2">
    <name type="scientific">Chryseobacterium indologenes</name>
    <name type="common">Flavobacterium indologenes</name>
    <dbReference type="NCBI Taxonomy" id="253"/>
    <lineage>
        <taxon>Bacteria</taxon>
        <taxon>Pseudomonadati</taxon>
        <taxon>Bacteroidota</taxon>
        <taxon>Flavobacteriia</taxon>
        <taxon>Flavobacteriales</taxon>
        <taxon>Weeksellaceae</taxon>
        <taxon>Chryseobacterium group</taxon>
        <taxon>Chryseobacterium</taxon>
    </lineage>
</organism>
<protein>
    <submittedName>
        <fullName evidence="2">Uncharacterized protein</fullName>
    </submittedName>
</protein>
<feature type="transmembrane region" description="Helical" evidence="1">
    <location>
        <begin position="12"/>
        <end position="36"/>
    </location>
</feature>
<keyword evidence="1" id="KW-0472">Membrane</keyword>
<evidence type="ECO:0000313" key="2">
    <source>
        <dbReference type="EMBL" id="QBA22596.1"/>
    </source>
</evidence>
<feature type="transmembrane region" description="Helical" evidence="1">
    <location>
        <begin position="42"/>
        <end position="61"/>
    </location>
</feature>